<accession>A0A9X3TYH0</accession>
<evidence type="ECO:0000313" key="2">
    <source>
        <dbReference type="Proteomes" id="UP001141619"/>
    </source>
</evidence>
<keyword evidence="2" id="KW-1185">Reference proteome</keyword>
<protein>
    <submittedName>
        <fullName evidence="1">DUF2274 domain-containing protein</fullName>
    </submittedName>
</protein>
<dbReference type="Pfam" id="PF10038">
    <property type="entry name" value="DUF2274"/>
    <property type="match status" value="1"/>
</dbReference>
<reference evidence="1" key="2">
    <citation type="journal article" date="2023" name="Syst. Appl. Microbiol.">
        <title>Govania unica gen. nov., sp. nov., a rare biosphere bacterium that represents a novel family in the class Alphaproteobacteria.</title>
        <authorList>
            <person name="Vandamme P."/>
            <person name="Peeters C."/>
            <person name="Hettiarachchi A."/>
            <person name="Cnockaert M."/>
            <person name="Carlier A."/>
        </authorList>
    </citation>
    <scope>NUCLEOTIDE SEQUENCE</scope>
    <source>
        <strain evidence="1">LMG 31809</strain>
    </source>
</reference>
<sequence>MTTLKLCKLPDRTPVKLSIVLDPKVMVSLSEYADVYLRIYGEEVAPADLIPFMLSSFLDTDKGFQKARRKTAERSSDRGAQNLEA</sequence>
<dbReference type="EMBL" id="JANWOI010000002">
    <property type="protein sequence ID" value="MDA5193717.1"/>
    <property type="molecule type" value="Genomic_DNA"/>
</dbReference>
<proteinExistence type="predicted"/>
<comment type="caution">
    <text evidence="1">The sequence shown here is derived from an EMBL/GenBank/DDBJ whole genome shotgun (WGS) entry which is preliminary data.</text>
</comment>
<dbReference type="RefSeq" id="WP_274943413.1">
    <property type="nucleotide sequence ID" value="NZ_JANWOI010000002.1"/>
</dbReference>
<organism evidence="1 2">
    <name type="scientific">Govanella unica</name>
    <dbReference type="NCBI Taxonomy" id="2975056"/>
    <lineage>
        <taxon>Bacteria</taxon>
        <taxon>Pseudomonadati</taxon>
        <taxon>Pseudomonadota</taxon>
        <taxon>Alphaproteobacteria</taxon>
        <taxon>Emcibacterales</taxon>
        <taxon>Govanellaceae</taxon>
        <taxon>Govanella</taxon>
    </lineage>
</organism>
<name>A0A9X3TYH0_9PROT</name>
<evidence type="ECO:0000313" key="1">
    <source>
        <dbReference type="EMBL" id="MDA5193717.1"/>
    </source>
</evidence>
<dbReference type="Proteomes" id="UP001141619">
    <property type="component" value="Unassembled WGS sequence"/>
</dbReference>
<dbReference type="AlphaFoldDB" id="A0A9X3TYH0"/>
<dbReference type="InterPro" id="IPR018733">
    <property type="entry name" value="DUF2274"/>
</dbReference>
<reference evidence="1" key="1">
    <citation type="submission" date="2022-08" db="EMBL/GenBank/DDBJ databases">
        <authorList>
            <person name="Vandamme P."/>
            <person name="Hettiarachchi A."/>
            <person name="Peeters C."/>
            <person name="Cnockaert M."/>
            <person name="Carlier A."/>
        </authorList>
    </citation>
    <scope>NUCLEOTIDE SEQUENCE</scope>
    <source>
        <strain evidence="1">LMG 31809</strain>
    </source>
</reference>
<gene>
    <name evidence="1" type="ORF">NYP16_07085</name>
</gene>